<name>A0A4C1X1Q0_EUMVA</name>
<evidence type="ECO:0000313" key="3">
    <source>
        <dbReference type="Proteomes" id="UP000299102"/>
    </source>
</evidence>
<evidence type="ECO:0000256" key="1">
    <source>
        <dbReference type="SAM" id="MobiDB-lite"/>
    </source>
</evidence>
<evidence type="ECO:0000313" key="2">
    <source>
        <dbReference type="EMBL" id="GBP56247.1"/>
    </source>
</evidence>
<comment type="caution">
    <text evidence="2">The sequence shown here is derived from an EMBL/GenBank/DDBJ whole genome shotgun (WGS) entry which is preliminary data.</text>
</comment>
<accession>A0A4C1X1Q0</accession>
<dbReference type="EMBL" id="BGZK01000688">
    <property type="protein sequence ID" value="GBP56247.1"/>
    <property type="molecule type" value="Genomic_DNA"/>
</dbReference>
<dbReference type="Proteomes" id="UP000299102">
    <property type="component" value="Unassembled WGS sequence"/>
</dbReference>
<gene>
    <name evidence="2" type="ORF">EVAR_37322_1</name>
</gene>
<keyword evidence="3" id="KW-1185">Reference proteome</keyword>
<protein>
    <submittedName>
        <fullName evidence="2">Uncharacterized protein</fullName>
    </submittedName>
</protein>
<organism evidence="2 3">
    <name type="scientific">Eumeta variegata</name>
    <name type="common">Bagworm moth</name>
    <name type="synonym">Eumeta japonica</name>
    <dbReference type="NCBI Taxonomy" id="151549"/>
    <lineage>
        <taxon>Eukaryota</taxon>
        <taxon>Metazoa</taxon>
        <taxon>Ecdysozoa</taxon>
        <taxon>Arthropoda</taxon>
        <taxon>Hexapoda</taxon>
        <taxon>Insecta</taxon>
        <taxon>Pterygota</taxon>
        <taxon>Neoptera</taxon>
        <taxon>Endopterygota</taxon>
        <taxon>Lepidoptera</taxon>
        <taxon>Glossata</taxon>
        <taxon>Ditrysia</taxon>
        <taxon>Tineoidea</taxon>
        <taxon>Psychidae</taxon>
        <taxon>Oiketicinae</taxon>
        <taxon>Eumeta</taxon>
    </lineage>
</organism>
<feature type="region of interest" description="Disordered" evidence="1">
    <location>
        <begin position="111"/>
        <end position="155"/>
    </location>
</feature>
<proteinExistence type="predicted"/>
<dbReference type="AlphaFoldDB" id="A0A4C1X1Q0"/>
<sequence length="177" mass="19770">MPSRRDVDVSPKRNDILKVSIFIIVCIKIPTAKRRHSSAQTSEDGRQLAGQRKIAEIKITTYLRPSSRPTLRFARLVHVDTSAKRDSLGAPTRPAQLASLLRIAAYAVSGDGANSHGPVRSRRSRERAEERHARAADGHERRKTTVTSESQRDPVNVELTGNVLLAVRTHRVRVRTK</sequence>
<reference evidence="2 3" key="1">
    <citation type="journal article" date="2019" name="Commun. Biol.">
        <title>The bagworm genome reveals a unique fibroin gene that provides high tensile strength.</title>
        <authorList>
            <person name="Kono N."/>
            <person name="Nakamura H."/>
            <person name="Ohtoshi R."/>
            <person name="Tomita M."/>
            <person name="Numata K."/>
            <person name="Arakawa K."/>
        </authorList>
    </citation>
    <scope>NUCLEOTIDE SEQUENCE [LARGE SCALE GENOMIC DNA]</scope>
</reference>
<feature type="compositionally biased region" description="Basic and acidic residues" evidence="1">
    <location>
        <begin position="126"/>
        <end position="140"/>
    </location>
</feature>